<feature type="domain" description="DUF7869" evidence="2">
    <location>
        <begin position="435"/>
        <end position="570"/>
    </location>
</feature>
<dbReference type="Proteomes" id="UP000410492">
    <property type="component" value="Unassembled WGS sequence"/>
</dbReference>
<evidence type="ECO:0000313" key="4">
    <source>
        <dbReference type="Proteomes" id="UP000410492"/>
    </source>
</evidence>
<dbReference type="EMBL" id="CAACVG010000838">
    <property type="protein sequence ID" value="VEN34593.1"/>
    <property type="molecule type" value="Genomic_DNA"/>
</dbReference>
<gene>
    <name evidence="3" type="ORF">CALMAC_LOCUS734</name>
</gene>
<proteinExistence type="predicted"/>
<reference evidence="3 4" key="1">
    <citation type="submission" date="2019-01" db="EMBL/GenBank/DDBJ databases">
        <authorList>
            <person name="Sayadi A."/>
        </authorList>
    </citation>
    <scope>NUCLEOTIDE SEQUENCE [LARGE SCALE GENOMIC DNA]</scope>
</reference>
<accession>A0A653BGI5</accession>
<dbReference type="PANTHER" id="PTHR10773:SF19">
    <property type="match status" value="1"/>
</dbReference>
<dbReference type="InterPro" id="IPR057191">
    <property type="entry name" value="DUF7869"/>
</dbReference>
<protein>
    <recommendedName>
        <fullName evidence="2">DUF7869 domain-containing protein</fullName>
    </recommendedName>
</protein>
<feature type="coiled-coil region" evidence="1">
    <location>
        <begin position="342"/>
        <end position="396"/>
    </location>
</feature>
<keyword evidence="4" id="KW-1185">Reference proteome</keyword>
<dbReference type="Pfam" id="PF25273">
    <property type="entry name" value="DUF7869"/>
    <property type="match status" value="1"/>
</dbReference>
<dbReference type="AlphaFoldDB" id="A0A653BGI5"/>
<dbReference type="OrthoDB" id="6771654at2759"/>
<dbReference type="PANTHER" id="PTHR10773">
    <property type="entry name" value="DNA-DIRECTED RNA POLYMERASES I, II, AND III SUBUNIT RPABC2"/>
    <property type="match status" value="1"/>
</dbReference>
<evidence type="ECO:0000259" key="2">
    <source>
        <dbReference type="Pfam" id="PF25273"/>
    </source>
</evidence>
<organism evidence="3 4">
    <name type="scientific">Callosobruchus maculatus</name>
    <name type="common">Southern cowpea weevil</name>
    <name type="synonym">Pulse bruchid</name>
    <dbReference type="NCBI Taxonomy" id="64391"/>
    <lineage>
        <taxon>Eukaryota</taxon>
        <taxon>Metazoa</taxon>
        <taxon>Ecdysozoa</taxon>
        <taxon>Arthropoda</taxon>
        <taxon>Hexapoda</taxon>
        <taxon>Insecta</taxon>
        <taxon>Pterygota</taxon>
        <taxon>Neoptera</taxon>
        <taxon>Endopterygota</taxon>
        <taxon>Coleoptera</taxon>
        <taxon>Polyphaga</taxon>
        <taxon>Cucujiformia</taxon>
        <taxon>Chrysomeloidea</taxon>
        <taxon>Chrysomelidae</taxon>
        <taxon>Bruchinae</taxon>
        <taxon>Bruchini</taxon>
        <taxon>Callosobruchus</taxon>
    </lineage>
</organism>
<evidence type="ECO:0000256" key="1">
    <source>
        <dbReference type="SAM" id="Coils"/>
    </source>
</evidence>
<keyword evidence="1" id="KW-0175">Coiled coil</keyword>
<sequence>MSERTKLILRKALELELSEASCGAEEKRLKISQDSADLNEPASARELLLNSCSHDVNVAVSDGEIQASDDSMKDCDFIPDFEDISSNDELLLFSEEEIGIKEKLKKEKELWKGRPKKGRNPKYPGQTFATRKKLKDSNKSHYTVKGKLKKAKEFCDYKCICLKRCGEKLEKKLKQDLFEKFWNLASYDLQTAYIGATVKEVPIKRKRTKDGPGKTYTRIYMLGEFEVCRDTYVKTYQISTKRINTALQKKRNCQVKDERGKSGGKKKIGEETISKIIDHIKKFPTYVSHYSRSETEAKFLPYDLTESKMYDLYIEENNPKVSFQFFKNIFYTNFNLRRKPPIKDTCNKCDMYSAQLKNLQNDSQIQVLNDEHDRHLESAQLARNQMKKDLKEASTNPLLETLSYDMEKVLGLPKLPTNIVYYKRQLNIYNEGIHSGSNNTPYCFLWREGVAGRGAQEVGSCLKKFIDVHLKQGVENLILWSDSCGGQNRNIKIVLMLKAVLMNHPTLKTIFLKYLESGHSFLPNDTDFGQIERALKNQVRIYTLDDFVSVIQNCKKHNKFLINLMESEDFYSTGDLEKQITNRKCSTEKEKVSWLRTKIIKLEKSKPNSVFLCESHSPTESNFKEIDISKPARGKRKTAMDPQNLEILYPNGKAVSKQKWDDIKSLLKFVPKDALEFYKIQNIENFQDDLEGFGPITDFDIELDEV</sequence>
<name>A0A653BGI5_CALMS</name>
<evidence type="ECO:0000313" key="3">
    <source>
        <dbReference type="EMBL" id="VEN34593.1"/>
    </source>
</evidence>